<dbReference type="EMBL" id="JAAEDL010000014">
    <property type="protein sequence ID" value="MBR0681887.1"/>
    <property type="molecule type" value="Genomic_DNA"/>
</dbReference>
<protein>
    <submittedName>
        <fullName evidence="5">Cys-tRNA(Pro) deacylase</fullName>
    </submittedName>
</protein>
<organism evidence="5 6">
    <name type="scientific">Neoroseomonas eburnea</name>
    <dbReference type="NCBI Taxonomy" id="1346889"/>
    <lineage>
        <taxon>Bacteria</taxon>
        <taxon>Pseudomonadati</taxon>
        <taxon>Pseudomonadota</taxon>
        <taxon>Alphaproteobacteria</taxon>
        <taxon>Acetobacterales</taxon>
        <taxon>Acetobacteraceae</taxon>
        <taxon>Neoroseomonas</taxon>
    </lineage>
</organism>
<reference evidence="5" key="2">
    <citation type="journal article" date="2021" name="Syst. Appl. Microbiol.">
        <title>Roseomonas hellenica sp. nov., isolated from roots of wild-growing Alkanna tinctoria.</title>
        <authorList>
            <person name="Rat A."/>
            <person name="Naranjo H.D."/>
            <person name="Lebbe L."/>
            <person name="Cnockaert M."/>
            <person name="Krigas N."/>
            <person name="Grigoriadou K."/>
            <person name="Maloupa E."/>
            <person name="Willems A."/>
        </authorList>
    </citation>
    <scope>NUCLEOTIDE SEQUENCE</scope>
    <source>
        <strain evidence="5">LMG 31228</strain>
    </source>
</reference>
<feature type="domain" description="YbaK/aminoacyl-tRNA synthetase-associated" evidence="4">
    <location>
        <begin position="92"/>
        <end position="201"/>
    </location>
</feature>
<dbReference type="InterPro" id="IPR007214">
    <property type="entry name" value="YbaK/aa-tRNA-synth-assoc-dom"/>
</dbReference>
<dbReference type="InterPro" id="IPR004369">
    <property type="entry name" value="Prolyl-tRNA_editing_YbaK/EbsC"/>
</dbReference>
<reference evidence="5" key="1">
    <citation type="submission" date="2020-01" db="EMBL/GenBank/DDBJ databases">
        <authorList>
            <person name="Rat A."/>
        </authorList>
    </citation>
    <scope>NUCLEOTIDE SEQUENCE</scope>
    <source>
        <strain evidence="5">LMG 31228</strain>
    </source>
</reference>
<dbReference type="Pfam" id="PF04073">
    <property type="entry name" value="tRNA_edit"/>
    <property type="match status" value="1"/>
</dbReference>
<keyword evidence="6" id="KW-1185">Reference proteome</keyword>
<dbReference type="PANTHER" id="PTHR30411:SF0">
    <property type="entry name" value="CYS-TRNA(PRO)_CYS-TRNA(CYS) DEACYLASE YBAK"/>
    <property type="match status" value="1"/>
</dbReference>
<comment type="caution">
    <text evidence="5">The sequence shown here is derived from an EMBL/GenBank/DDBJ whole genome shotgun (WGS) entry which is preliminary data.</text>
</comment>
<dbReference type="PANTHER" id="PTHR30411">
    <property type="entry name" value="CYTOPLASMIC PROTEIN"/>
    <property type="match status" value="1"/>
</dbReference>
<evidence type="ECO:0000256" key="2">
    <source>
        <dbReference type="ARBA" id="ARBA00022917"/>
    </source>
</evidence>
<dbReference type="Gene3D" id="3.90.960.10">
    <property type="entry name" value="YbaK/aminoacyl-tRNA synthetase-associated domain"/>
    <property type="match status" value="1"/>
</dbReference>
<sequence>MRGRIRSIQSIDWRIANRSCGYLSLAHRGQGAGGAWSGPRHCAGLASTGRNFPRPFVSVRVTPAIRAVAAAAIRHRVLEYDYDPSAEAIGLQAAEALGIDPARVFKTLVVALDTGELVCVAIPSDARLSLKALAAAAGAKRAEMAQPAKAERATGYVVGGISPFGQRRRLRTFIDESALGHAEILLNGGRRGLQIGLAPDDAVAALGAAALPLTAA</sequence>
<dbReference type="AlphaFoldDB" id="A0A9X9XDV1"/>
<dbReference type="InterPro" id="IPR036754">
    <property type="entry name" value="YbaK/aa-tRNA-synt-asso_dom_sf"/>
</dbReference>
<evidence type="ECO:0000313" key="5">
    <source>
        <dbReference type="EMBL" id="MBR0681887.1"/>
    </source>
</evidence>
<dbReference type="GO" id="GO:0002161">
    <property type="term" value="F:aminoacyl-tRNA deacylase activity"/>
    <property type="evidence" value="ECO:0007669"/>
    <property type="project" value="InterPro"/>
</dbReference>
<keyword evidence="2" id="KW-0648">Protein biosynthesis</keyword>
<dbReference type="GO" id="GO:0016829">
    <property type="term" value="F:lyase activity"/>
    <property type="evidence" value="ECO:0007669"/>
    <property type="project" value="UniProtKB-KW"/>
</dbReference>
<proteinExistence type="inferred from homology"/>
<dbReference type="SUPFAM" id="SSF55826">
    <property type="entry name" value="YbaK/ProRS associated domain"/>
    <property type="match status" value="1"/>
</dbReference>
<dbReference type="CDD" id="cd00002">
    <property type="entry name" value="YbaK_deacylase"/>
    <property type="match status" value="1"/>
</dbReference>
<gene>
    <name evidence="5" type="primary">ybaK</name>
    <name evidence="5" type="ORF">GXW74_15440</name>
</gene>
<dbReference type="GO" id="GO:0006412">
    <property type="term" value="P:translation"/>
    <property type="evidence" value="ECO:0007669"/>
    <property type="project" value="UniProtKB-KW"/>
</dbReference>
<name>A0A9X9XDV1_9PROT</name>
<keyword evidence="3" id="KW-0456">Lyase</keyword>
<evidence type="ECO:0000259" key="4">
    <source>
        <dbReference type="Pfam" id="PF04073"/>
    </source>
</evidence>
<evidence type="ECO:0000256" key="1">
    <source>
        <dbReference type="ARBA" id="ARBA00009798"/>
    </source>
</evidence>
<dbReference type="NCBIfam" id="TIGR00011">
    <property type="entry name" value="YbaK_EbsC"/>
    <property type="match status" value="1"/>
</dbReference>
<dbReference type="Proteomes" id="UP001138709">
    <property type="component" value="Unassembled WGS sequence"/>
</dbReference>
<accession>A0A9X9XDV1</accession>
<evidence type="ECO:0000313" key="6">
    <source>
        <dbReference type="Proteomes" id="UP001138709"/>
    </source>
</evidence>
<comment type="similarity">
    <text evidence="1">Belongs to the prolyl-tRNA editing family. YbaK/EbsC subfamily.</text>
</comment>
<evidence type="ECO:0000256" key="3">
    <source>
        <dbReference type="ARBA" id="ARBA00023239"/>
    </source>
</evidence>